<proteinExistence type="predicted"/>
<dbReference type="AlphaFoldDB" id="B7L031"/>
<organism evidence="3 4">
    <name type="scientific">Methylorubrum extorquens (strain CM4 / NCIMB 13688)</name>
    <name type="common">Methylobacterium extorquens</name>
    <dbReference type="NCBI Taxonomy" id="440085"/>
    <lineage>
        <taxon>Bacteria</taxon>
        <taxon>Pseudomonadati</taxon>
        <taxon>Pseudomonadota</taxon>
        <taxon>Alphaproteobacteria</taxon>
        <taxon>Hyphomicrobiales</taxon>
        <taxon>Methylobacteriaceae</taxon>
        <taxon>Methylorubrum</taxon>
    </lineage>
</organism>
<gene>
    <name evidence="3" type="ordered locus">Mchl_0038</name>
</gene>
<accession>B7L031</accession>
<dbReference type="EMBL" id="CP001298">
    <property type="protein sequence ID" value="ACK81003.1"/>
    <property type="molecule type" value="Genomic_DNA"/>
</dbReference>
<dbReference type="RefSeq" id="WP_012605218.1">
    <property type="nucleotide sequence ID" value="NC_011757.1"/>
</dbReference>
<protein>
    <submittedName>
        <fullName evidence="3">Uncharacterized protein</fullName>
    </submittedName>
</protein>
<reference evidence="4" key="1">
    <citation type="submission" date="2008-12" db="EMBL/GenBank/DDBJ databases">
        <title>Complete sequence of chromosome of Methylobacterium chloromethanicum CM4.</title>
        <authorList>
            <consortium name="US DOE Joint Genome Institute"/>
            <person name="Lucas S."/>
            <person name="Copeland A."/>
            <person name="Lapidus A."/>
            <person name="Glavina del Rio T."/>
            <person name="Dalin E."/>
            <person name="Tice H."/>
            <person name="Bruce D."/>
            <person name="Goodwin L."/>
            <person name="Pitluck S."/>
            <person name="Chertkov O."/>
            <person name="Brettin T."/>
            <person name="Detter J.C."/>
            <person name="Han C."/>
            <person name="Larimer F."/>
            <person name="Land M."/>
            <person name="Hauser L."/>
            <person name="Kyrpides N."/>
            <person name="Mikhailova N."/>
            <person name="Marx C."/>
            <person name="Richardson P."/>
        </authorList>
    </citation>
    <scope>NUCLEOTIDE SEQUENCE [LARGE SCALE GENOMIC DNA]</scope>
    <source>
        <strain evidence="4">CM4 / NCIMB 13688</strain>
    </source>
</reference>
<reference evidence="3 4" key="2">
    <citation type="journal article" date="2012" name="J. Bacteriol.">
        <title>Complete genome sequences of six strains of the genus Methylobacterium.</title>
        <authorList>
            <person name="Marx C.J."/>
            <person name="Bringel F."/>
            <person name="Chistoserdova L."/>
            <person name="Moulin L."/>
            <person name="Farhan Ul Haque M."/>
            <person name="Fleischman D.E."/>
            <person name="Gruffaz C."/>
            <person name="Jourand P."/>
            <person name="Knief C."/>
            <person name="Lee M.C."/>
            <person name="Muller E.E."/>
            <person name="Nadalig T."/>
            <person name="Peyraud R."/>
            <person name="Roselli S."/>
            <person name="Russ L."/>
            <person name="Goodwin L.A."/>
            <person name="Ivanova N."/>
            <person name="Kyrpides N."/>
            <person name="Lajus A."/>
            <person name="Land M.L."/>
            <person name="Medigue C."/>
            <person name="Mikhailova N."/>
            <person name="Nolan M."/>
            <person name="Woyke T."/>
            <person name="Stolyar S."/>
            <person name="Vorholt J.A."/>
            <person name="Vuilleumier S."/>
        </authorList>
    </citation>
    <scope>NUCLEOTIDE SEQUENCE [LARGE SCALE GENOMIC DNA]</scope>
    <source>
        <strain evidence="4">CM4 / NCIMB 13688</strain>
    </source>
</reference>
<name>B7L031_METC4</name>
<dbReference type="HOGENOM" id="CLU_2451157_0_0_5"/>
<sequence>MTKTMGLAGAALLVVPLLAPLAVSAQVAAPQGGTATRQDQPAPALPKGACRVTDRLGGRSCTGDVPERACAAIAKEAKGEYVWTQDECP</sequence>
<dbReference type="KEGG" id="mch:Mchl_0038"/>
<feature type="signal peptide" evidence="2">
    <location>
        <begin position="1"/>
        <end position="25"/>
    </location>
</feature>
<evidence type="ECO:0000313" key="4">
    <source>
        <dbReference type="Proteomes" id="UP000002385"/>
    </source>
</evidence>
<keyword evidence="2" id="KW-0732">Signal</keyword>
<evidence type="ECO:0000256" key="2">
    <source>
        <dbReference type="SAM" id="SignalP"/>
    </source>
</evidence>
<feature type="chain" id="PRO_5002856917" evidence="2">
    <location>
        <begin position="26"/>
        <end position="89"/>
    </location>
</feature>
<evidence type="ECO:0000313" key="3">
    <source>
        <dbReference type="EMBL" id="ACK81003.1"/>
    </source>
</evidence>
<evidence type="ECO:0000256" key="1">
    <source>
        <dbReference type="SAM" id="MobiDB-lite"/>
    </source>
</evidence>
<feature type="region of interest" description="Disordered" evidence="1">
    <location>
        <begin position="30"/>
        <end position="49"/>
    </location>
</feature>
<dbReference type="Proteomes" id="UP000002385">
    <property type="component" value="Chromosome"/>
</dbReference>